<keyword evidence="1" id="KW-0540">Nuclease</keyword>
<accession>A0ABR5A798</accession>
<dbReference type="InterPro" id="IPR012337">
    <property type="entry name" value="RNaseH-like_sf"/>
</dbReference>
<sequence>MKEPKAPNGMGRMWNLYKMGGFTPAIASMLGSSNAQQMAFIRSMSREQRKESSLELPLSDMEAVVFDLETTGFNAYNGDEILSIGAVLIRGDRLQEAEPFYRLVNPKRAVPPHITELTGITNDMVENAADLMKGLHDFLDFAGKRVLIAHGSAHDKQFLNAALWRTSKVGLTHRMLDTMMIAKWLEPKASQYGLDEVLERYEVAVTQRHHALHDSLMTAALYFKFLEIITSRQMMTLGELYAYLSRH</sequence>
<dbReference type="SMART" id="SM00479">
    <property type="entry name" value="EXOIII"/>
    <property type="match status" value="1"/>
</dbReference>
<dbReference type="InterPro" id="IPR013520">
    <property type="entry name" value="Ribonucl_H"/>
</dbReference>
<evidence type="ECO:0000256" key="1">
    <source>
        <dbReference type="ARBA" id="ARBA00022839"/>
    </source>
</evidence>
<dbReference type="SUPFAM" id="SSF53098">
    <property type="entry name" value="Ribonuclease H-like"/>
    <property type="match status" value="1"/>
</dbReference>
<keyword evidence="1" id="KW-0269">Exonuclease</keyword>
<keyword evidence="1" id="KW-0378">Hydrolase</keyword>
<dbReference type="InterPro" id="IPR036397">
    <property type="entry name" value="RNaseH_sf"/>
</dbReference>
<dbReference type="PANTHER" id="PTHR30231:SF41">
    <property type="entry name" value="DNA POLYMERASE III SUBUNIT EPSILON"/>
    <property type="match status" value="1"/>
</dbReference>
<evidence type="ECO:0000259" key="2">
    <source>
        <dbReference type="SMART" id="SM00479"/>
    </source>
</evidence>
<name>A0ABR5A798_9BACL</name>
<dbReference type="NCBIfam" id="TIGR00573">
    <property type="entry name" value="dnaq"/>
    <property type="match status" value="1"/>
</dbReference>
<evidence type="ECO:0000313" key="3">
    <source>
        <dbReference type="EMBL" id="KIL36946.1"/>
    </source>
</evidence>
<dbReference type="PANTHER" id="PTHR30231">
    <property type="entry name" value="DNA POLYMERASE III SUBUNIT EPSILON"/>
    <property type="match status" value="1"/>
</dbReference>
<keyword evidence="4" id="KW-1185">Reference proteome</keyword>
<dbReference type="NCBIfam" id="NF005836">
    <property type="entry name" value="PRK07740.1"/>
    <property type="match status" value="1"/>
</dbReference>
<organism evidence="3 4">
    <name type="scientific">Cohnella kolymensis</name>
    <dbReference type="NCBI Taxonomy" id="1590652"/>
    <lineage>
        <taxon>Bacteria</taxon>
        <taxon>Bacillati</taxon>
        <taxon>Bacillota</taxon>
        <taxon>Bacilli</taxon>
        <taxon>Bacillales</taxon>
        <taxon>Paenibacillaceae</taxon>
        <taxon>Cohnella</taxon>
    </lineage>
</organism>
<dbReference type="RefSeq" id="WP_041060166.1">
    <property type="nucleotide sequence ID" value="NZ_JXAL01000003.1"/>
</dbReference>
<dbReference type="EMBL" id="JXAL01000003">
    <property type="protein sequence ID" value="KIL36946.1"/>
    <property type="molecule type" value="Genomic_DNA"/>
</dbReference>
<gene>
    <name evidence="3" type="ORF">SD71_04330</name>
</gene>
<proteinExistence type="predicted"/>
<comment type="caution">
    <text evidence="3">The sequence shown here is derived from an EMBL/GenBank/DDBJ whole genome shotgun (WGS) entry which is preliminary data.</text>
</comment>
<dbReference type="Gene3D" id="3.30.420.10">
    <property type="entry name" value="Ribonuclease H-like superfamily/Ribonuclease H"/>
    <property type="match status" value="1"/>
</dbReference>
<dbReference type="Pfam" id="PF00929">
    <property type="entry name" value="RNase_T"/>
    <property type="match status" value="1"/>
</dbReference>
<dbReference type="Proteomes" id="UP000054526">
    <property type="component" value="Unassembled WGS sequence"/>
</dbReference>
<dbReference type="InterPro" id="IPR006054">
    <property type="entry name" value="DnaQ"/>
</dbReference>
<protein>
    <submittedName>
        <fullName evidence="3">DNA polymerase III subunit epsilon</fullName>
    </submittedName>
</protein>
<feature type="domain" description="Exonuclease" evidence="2">
    <location>
        <begin position="62"/>
        <end position="231"/>
    </location>
</feature>
<evidence type="ECO:0000313" key="4">
    <source>
        <dbReference type="Proteomes" id="UP000054526"/>
    </source>
</evidence>
<dbReference type="CDD" id="cd06127">
    <property type="entry name" value="DEDDh"/>
    <property type="match status" value="1"/>
</dbReference>
<reference evidence="3 4" key="1">
    <citation type="submission" date="2014-12" db="EMBL/GenBank/DDBJ databases">
        <title>Draft genome sequence of Cohnella kolymensis strain B-2846.</title>
        <authorList>
            <person name="Karlyshev A.V."/>
            <person name="Kudryashova E.B."/>
        </authorList>
    </citation>
    <scope>NUCLEOTIDE SEQUENCE [LARGE SCALE GENOMIC DNA]</scope>
    <source>
        <strain evidence="3 4">VKM B-2846</strain>
    </source>
</reference>